<accession>A0A6L7IQI8</accession>
<dbReference type="EMBL" id="CP063310">
    <property type="protein sequence ID" value="QOS69646.1"/>
    <property type="molecule type" value="Genomic_DNA"/>
</dbReference>
<organism evidence="8 9">
    <name type="scientific">Eggerthella guodeyinii</name>
    <dbReference type="NCBI Taxonomy" id="2690837"/>
    <lineage>
        <taxon>Bacteria</taxon>
        <taxon>Bacillati</taxon>
        <taxon>Actinomycetota</taxon>
        <taxon>Coriobacteriia</taxon>
        <taxon>Eggerthellales</taxon>
        <taxon>Eggerthellaceae</taxon>
        <taxon>Eggerthella</taxon>
    </lineage>
</organism>
<keyword evidence="5" id="KW-0472">Membrane</keyword>
<comment type="similarity">
    <text evidence="6">Belongs to the ABC-4 integral membrane protein family.</text>
</comment>
<evidence type="ECO:0000256" key="1">
    <source>
        <dbReference type="ARBA" id="ARBA00004651"/>
    </source>
</evidence>
<dbReference type="AlphaFoldDB" id="A0A6L7IQI8"/>
<reference evidence="8 9" key="1">
    <citation type="submission" date="2020-10" db="EMBL/GenBank/DDBJ databases">
        <title>Eggerthella sp. nov., isolated from human feces.</title>
        <authorList>
            <person name="Yajun G."/>
        </authorList>
    </citation>
    <scope>NUCLEOTIDE SEQUENCE [LARGE SCALE GENOMIC DNA]</scope>
    <source>
        <strain evidence="8 9">HF-1101</strain>
    </source>
</reference>
<evidence type="ECO:0000259" key="7">
    <source>
        <dbReference type="Pfam" id="PF02687"/>
    </source>
</evidence>
<evidence type="ECO:0000313" key="9">
    <source>
        <dbReference type="Proteomes" id="UP000478463"/>
    </source>
</evidence>
<dbReference type="KEGG" id="egd:GS424_007370"/>
<keyword evidence="4" id="KW-1133">Transmembrane helix</keyword>
<evidence type="ECO:0000256" key="4">
    <source>
        <dbReference type="ARBA" id="ARBA00022989"/>
    </source>
</evidence>
<dbReference type="InterPro" id="IPR050250">
    <property type="entry name" value="Macrolide_Exporter_MacB"/>
</dbReference>
<keyword evidence="3" id="KW-0812">Transmembrane</keyword>
<comment type="subcellular location">
    <subcellularLocation>
        <location evidence="1">Cell membrane</location>
        <topology evidence="1">Multi-pass membrane protein</topology>
    </subcellularLocation>
</comment>
<sequence length="812" mass="85626">MALMRTLVAAGLRRGKGSFLGLLFLMALTAAALTFTVCMYVDLNAREAEALVEAGAGDVYAYDLASNLTDETLADIEALDEVGEVRANGALSIPTKFYDENGESVDKNPSSTVLYKAWGEGVSCKLLTPDGTGFAEDPQPPAADEVYVPLPLRVSPGMDVGDTVELDLGAGSRTLTIAGFIEDPQMGTSFMELKRYQVAPGTYEELARDVDEAASAQGEPIDIYSTGSFTYRLVEINAFLSDEERSRGAQPSDLTRALSENTAWGATTPGMFSSTTLAGYAMMVVIIGAAVMGVFACLLFVVALVICTHTISSSIEEHYADYGTLKAVGIDRRTLARVLVVEYAGVSLAGFVLGFAAAMAAVPLALPFFAQLTGVLASNDAVPAAALAVLGALLAFVAAVVFWRARKLGGISPLVALRGGAADVSFASRASRPITGARLNLQLALRAVVSAKRHYVGLAACAFLLSAFVVLVFGICGTLNKPDAAYETFGMWRSDATAAALSPDVDFDEVERVIEGVSPIERSWRESFTMVNLDGESRSFVGLSDTSLVTNVSEGRAPLHDNEVLVGSNLAALMGIEVGDEFAVDGNDGRERVYLVCGKLSSMLNAGYGCVLTFDGVRDLAGSDPSSADDAPRQYELADPGKADEVRAALEERFGDGIDARPSGLFADTGDMVVLIQGLFVTLAYGMALVAGALVFLAVSLIIGRLFSAERRDLGTYRALGFTCHALRVQFALRFFCVALAGCALGAVASMLGGGWLISRLFGLFGLTRFALDASPLAVAALAVGLALVFLVAAYVSARKVKRVDVRELVEE</sequence>
<dbReference type="PANTHER" id="PTHR30572">
    <property type="entry name" value="MEMBRANE COMPONENT OF TRANSPORTER-RELATED"/>
    <property type="match status" value="1"/>
</dbReference>
<evidence type="ECO:0000256" key="6">
    <source>
        <dbReference type="ARBA" id="ARBA00038076"/>
    </source>
</evidence>
<keyword evidence="2" id="KW-1003">Cell membrane</keyword>
<dbReference type="InterPro" id="IPR003838">
    <property type="entry name" value="ABC3_permease_C"/>
</dbReference>
<proteinExistence type="inferred from homology"/>
<evidence type="ECO:0000256" key="2">
    <source>
        <dbReference type="ARBA" id="ARBA00022475"/>
    </source>
</evidence>
<name>A0A6L7IQI8_9ACTN</name>
<feature type="domain" description="ABC3 transporter permease C-terminal" evidence="7">
    <location>
        <begin position="687"/>
        <end position="803"/>
    </location>
</feature>
<evidence type="ECO:0000313" key="8">
    <source>
        <dbReference type="EMBL" id="QOS69646.1"/>
    </source>
</evidence>
<dbReference type="Proteomes" id="UP000478463">
    <property type="component" value="Chromosome"/>
</dbReference>
<dbReference type="PANTHER" id="PTHR30572:SF4">
    <property type="entry name" value="ABC TRANSPORTER PERMEASE YTRF"/>
    <property type="match status" value="1"/>
</dbReference>
<dbReference type="GO" id="GO:0005886">
    <property type="term" value="C:plasma membrane"/>
    <property type="evidence" value="ECO:0007669"/>
    <property type="project" value="UniProtKB-SubCell"/>
</dbReference>
<dbReference type="Pfam" id="PF02687">
    <property type="entry name" value="FtsX"/>
    <property type="match status" value="2"/>
</dbReference>
<gene>
    <name evidence="8" type="ORF">GS424_007370</name>
</gene>
<feature type="domain" description="ABC3 transporter permease C-terminal" evidence="7">
    <location>
        <begin position="294"/>
        <end position="403"/>
    </location>
</feature>
<dbReference type="RefSeq" id="WP_160941748.1">
    <property type="nucleotide sequence ID" value="NZ_CP063310.1"/>
</dbReference>
<dbReference type="GO" id="GO:0022857">
    <property type="term" value="F:transmembrane transporter activity"/>
    <property type="evidence" value="ECO:0007669"/>
    <property type="project" value="TreeGrafter"/>
</dbReference>
<evidence type="ECO:0000256" key="3">
    <source>
        <dbReference type="ARBA" id="ARBA00022692"/>
    </source>
</evidence>
<evidence type="ECO:0000256" key="5">
    <source>
        <dbReference type="ARBA" id="ARBA00023136"/>
    </source>
</evidence>
<protein>
    <submittedName>
        <fullName evidence="8">ABC transporter permease</fullName>
    </submittedName>
</protein>